<evidence type="ECO:0000256" key="7">
    <source>
        <dbReference type="ARBA" id="ARBA00022848"/>
    </source>
</evidence>
<dbReference type="InterPro" id="IPR036400">
    <property type="entry name" value="Cyt_B5-like_heme/steroid_sf"/>
</dbReference>
<feature type="domain" description="Cytochrome b5 heme-binding" evidence="14">
    <location>
        <begin position="9"/>
        <end position="85"/>
    </location>
</feature>
<sequence length="109" mass="12332">TASQSVREVRFYTLEEIQQHNTCKENWIIIHNKVYDVTKLLNEHPGGEEVLLEHGGIDATDCFEDIGHSTDARFLSESFLIGEVHPVSSWLSNWFTLCVCVSPADIISL</sequence>
<dbReference type="Pfam" id="PF00173">
    <property type="entry name" value="Cyt-b5"/>
    <property type="match status" value="1"/>
</dbReference>
<dbReference type="PROSITE" id="PS50255">
    <property type="entry name" value="CYTOCHROME_B5_2"/>
    <property type="match status" value="1"/>
</dbReference>
<dbReference type="GO" id="GO:0020037">
    <property type="term" value="F:heme binding"/>
    <property type="evidence" value="ECO:0007669"/>
    <property type="project" value="TreeGrafter"/>
</dbReference>
<dbReference type="PRINTS" id="PR00363">
    <property type="entry name" value="CYTOCHROMEB5"/>
</dbReference>
<accession>A0A8C4R9B4</accession>
<evidence type="ECO:0000256" key="8">
    <source>
        <dbReference type="ARBA" id="ARBA00022982"/>
    </source>
</evidence>
<keyword evidence="8" id="KW-0249">Electron transport</keyword>
<dbReference type="GO" id="GO:0046872">
    <property type="term" value="F:metal ion binding"/>
    <property type="evidence" value="ECO:0007669"/>
    <property type="project" value="UniProtKB-KW"/>
</dbReference>
<dbReference type="GO" id="GO:0005789">
    <property type="term" value="C:endoplasmic reticulum membrane"/>
    <property type="evidence" value="ECO:0007669"/>
    <property type="project" value="UniProtKB-SubCell"/>
</dbReference>
<keyword evidence="7" id="KW-0492">Microsome</keyword>
<dbReference type="AlphaFoldDB" id="A0A8C4R9B4"/>
<keyword evidence="9" id="KW-0408">Iron</keyword>
<evidence type="ECO:0000256" key="10">
    <source>
        <dbReference type="ARBA" id="ARBA00023136"/>
    </source>
</evidence>
<evidence type="ECO:0000256" key="9">
    <source>
        <dbReference type="ARBA" id="ARBA00023004"/>
    </source>
</evidence>
<keyword evidence="4" id="KW-0812">Transmembrane</keyword>
<comment type="similarity">
    <text evidence="12">Belongs to the cytochrome b5 family.</text>
</comment>
<dbReference type="Ensembl" id="ENSEBUT00000026699.1">
    <property type="protein sequence ID" value="ENSEBUP00000026123.1"/>
    <property type="gene ID" value="ENSEBUG00000016094.1"/>
</dbReference>
<keyword evidence="3" id="KW-0349">Heme</keyword>
<evidence type="ECO:0000259" key="14">
    <source>
        <dbReference type="PROSITE" id="PS50255"/>
    </source>
</evidence>
<evidence type="ECO:0000256" key="4">
    <source>
        <dbReference type="ARBA" id="ARBA00022692"/>
    </source>
</evidence>
<keyword evidence="5" id="KW-0479">Metal-binding</keyword>
<keyword evidence="16" id="KW-1185">Reference proteome</keyword>
<organism evidence="15 16">
    <name type="scientific">Eptatretus burgeri</name>
    <name type="common">Inshore hagfish</name>
    <dbReference type="NCBI Taxonomy" id="7764"/>
    <lineage>
        <taxon>Eukaryota</taxon>
        <taxon>Metazoa</taxon>
        <taxon>Chordata</taxon>
        <taxon>Craniata</taxon>
        <taxon>Vertebrata</taxon>
        <taxon>Cyclostomata</taxon>
        <taxon>Myxini</taxon>
        <taxon>Myxiniformes</taxon>
        <taxon>Myxinidae</taxon>
        <taxon>Eptatretinae</taxon>
        <taxon>Eptatretus</taxon>
    </lineage>
</organism>
<evidence type="ECO:0000313" key="15">
    <source>
        <dbReference type="Ensembl" id="ENSEBUP00000026123.1"/>
    </source>
</evidence>
<comment type="subcellular location">
    <subcellularLocation>
        <location evidence="1">Endoplasmic reticulum membrane</location>
        <topology evidence="1">Single-pass membrane protein</topology>
        <orientation evidence="1">Cytoplasmic side</orientation>
    </subcellularLocation>
    <subcellularLocation>
        <location evidence="11">Microsome membrane</location>
        <topology evidence="11">Single-pass membrane protein</topology>
        <orientation evidence="11">Cytoplasmic side</orientation>
    </subcellularLocation>
</comment>
<evidence type="ECO:0000256" key="3">
    <source>
        <dbReference type="ARBA" id="ARBA00022617"/>
    </source>
</evidence>
<dbReference type="OMA" id="AFDDFGH"/>
<dbReference type="SUPFAM" id="SSF55856">
    <property type="entry name" value="Cytochrome b5-like heme/steroid binding domain"/>
    <property type="match status" value="1"/>
</dbReference>
<evidence type="ECO:0000256" key="5">
    <source>
        <dbReference type="ARBA" id="ARBA00022723"/>
    </source>
</evidence>
<evidence type="ECO:0000256" key="12">
    <source>
        <dbReference type="ARBA" id="ARBA00038168"/>
    </source>
</evidence>
<evidence type="ECO:0000256" key="6">
    <source>
        <dbReference type="ARBA" id="ARBA00022824"/>
    </source>
</evidence>
<dbReference type="PANTHER" id="PTHR19359:SF150">
    <property type="entry name" value="CYTOCHROME B5"/>
    <property type="match status" value="1"/>
</dbReference>
<evidence type="ECO:0000256" key="13">
    <source>
        <dbReference type="ARBA" id="ARBA00039806"/>
    </source>
</evidence>
<dbReference type="Gene3D" id="3.10.120.10">
    <property type="entry name" value="Cytochrome b5-like heme/steroid binding domain"/>
    <property type="match status" value="1"/>
</dbReference>
<dbReference type="FunFam" id="3.10.120.10:FF:000002">
    <property type="entry name" value="Cytochrome b5 type B"/>
    <property type="match status" value="1"/>
</dbReference>
<evidence type="ECO:0000256" key="1">
    <source>
        <dbReference type="ARBA" id="ARBA00004131"/>
    </source>
</evidence>
<reference evidence="15" key="1">
    <citation type="submission" date="2025-08" db="UniProtKB">
        <authorList>
            <consortium name="Ensembl"/>
        </authorList>
    </citation>
    <scope>IDENTIFICATION</scope>
</reference>
<dbReference type="InterPro" id="IPR001199">
    <property type="entry name" value="Cyt_B5-like_heme/steroid-bd"/>
</dbReference>
<dbReference type="PANTHER" id="PTHR19359">
    <property type="entry name" value="CYTOCHROME B5"/>
    <property type="match status" value="1"/>
</dbReference>
<dbReference type="InterPro" id="IPR050668">
    <property type="entry name" value="Cytochrome_b5"/>
</dbReference>
<keyword evidence="10" id="KW-0472">Membrane</keyword>
<keyword evidence="6" id="KW-0256">Endoplasmic reticulum</keyword>
<evidence type="ECO:0000313" key="16">
    <source>
        <dbReference type="Proteomes" id="UP000694388"/>
    </source>
</evidence>
<proteinExistence type="inferred from homology"/>
<protein>
    <recommendedName>
        <fullName evidence="13">Cytochrome b5</fullName>
    </recommendedName>
</protein>
<evidence type="ECO:0000256" key="11">
    <source>
        <dbReference type="ARBA" id="ARBA00037877"/>
    </source>
</evidence>
<reference evidence="15" key="2">
    <citation type="submission" date="2025-09" db="UniProtKB">
        <authorList>
            <consortium name="Ensembl"/>
        </authorList>
    </citation>
    <scope>IDENTIFICATION</scope>
</reference>
<name>A0A8C4R9B4_EPTBU</name>
<keyword evidence="2" id="KW-0813">Transport</keyword>
<dbReference type="Proteomes" id="UP000694388">
    <property type="component" value="Unplaced"/>
</dbReference>
<evidence type="ECO:0000256" key="2">
    <source>
        <dbReference type="ARBA" id="ARBA00022448"/>
    </source>
</evidence>
<dbReference type="SMART" id="SM01117">
    <property type="entry name" value="Cyt-b5"/>
    <property type="match status" value="1"/>
</dbReference>
<dbReference type="GeneTree" id="ENSGT00940000155584"/>